<comment type="caution">
    <text evidence="2">The sequence shown here is derived from an EMBL/GenBank/DDBJ whole genome shotgun (WGS) entry which is preliminary data.</text>
</comment>
<evidence type="ECO:0000313" key="3">
    <source>
        <dbReference type="Proteomes" id="UP000032247"/>
    </source>
</evidence>
<gene>
    <name evidence="2" type="ORF">SC09_contig8orf00146</name>
</gene>
<dbReference type="Proteomes" id="UP000032247">
    <property type="component" value="Unassembled WGS sequence"/>
</dbReference>
<dbReference type="EMBL" id="JXBC01000014">
    <property type="protein sequence ID" value="KIU04490.1"/>
    <property type="molecule type" value="Genomic_DNA"/>
</dbReference>
<reference evidence="2 3" key="1">
    <citation type="submission" date="2014-12" db="EMBL/GenBank/DDBJ databases">
        <title>Comparative genome analysis of Bacillus coagulans HM-08, Clostridium butyricum HM-68, Bacillus subtilis HM-66 and Bacillus licheniformis BL-09.</title>
        <authorList>
            <person name="Zhang H."/>
        </authorList>
    </citation>
    <scope>NUCLEOTIDE SEQUENCE [LARGE SCALE GENOMIC DNA]</scope>
    <source>
        <strain evidence="2 3">HM-66</strain>
    </source>
</reference>
<sequence length="58" mass="6762">MLLKIAFFVLVIIGMFLKTVYLPFESFKEIVYVTLIMFALFSVGVIQSLKYYTNTDNQ</sequence>
<feature type="transmembrane region" description="Helical" evidence="1">
    <location>
        <begin position="5"/>
        <end position="24"/>
    </location>
</feature>
<feature type="transmembrane region" description="Helical" evidence="1">
    <location>
        <begin position="30"/>
        <end position="52"/>
    </location>
</feature>
<evidence type="ECO:0000313" key="2">
    <source>
        <dbReference type="EMBL" id="KIU04490.1"/>
    </source>
</evidence>
<keyword evidence="1" id="KW-1133">Transmembrane helix</keyword>
<organism evidence="2 3">
    <name type="scientific">Bacillus subtilis</name>
    <dbReference type="NCBI Taxonomy" id="1423"/>
    <lineage>
        <taxon>Bacteria</taxon>
        <taxon>Bacillati</taxon>
        <taxon>Bacillota</taxon>
        <taxon>Bacilli</taxon>
        <taxon>Bacillales</taxon>
        <taxon>Bacillaceae</taxon>
        <taxon>Bacillus</taxon>
    </lineage>
</organism>
<keyword evidence="1" id="KW-0812">Transmembrane</keyword>
<protein>
    <submittedName>
        <fullName evidence="2">Uncharacterized protein</fullName>
    </submittedName>
</protein>
<name>A0A0D1K8N5_BACIU</name>
<evidence type="ECO:0000256" key="1">
    <source>
        <dbReference type="SAM" id="Phobius"/>
    </source>
</evidence>
<dbReference type="PATRIC" id="fig|1423.173.peg.4947"/>
<accession>A0A0D1K8N5</accession>
<keyword evidence="1" id="KW-0472">Membrane</keyword>
<proteinExistence type="predicted"/>
<dbReference type="AlphaFoldDB" id="A0A0D1K8N5"/>